<evidence type="ECO:0000256" key="1">
    <source>
        <dbReference type="SAM" id="Phobius"/>
    </source>
</evidence>
<evidence type="ECO:0000313" key="2">
    <source>
        <dbReference type="EMBL" id="MBU2692024.1"/>
    </source>
</evidence>
<organism evidence="2 3">
    <name type="scientific">Eiseniibacteriota bacterium</name>
    <dbReference type="NCBI Taxonomy" id="2212470"/>
    <lineage>
        <taxon>Bacteria</taxon>
        <taxon>Candidatus Eiseniibacteriota</taxon>
    </lineage>
</organism>
<evidence type="ECO:0000313" key="3">
    <source>
        <dbReference type="Proteomes" id="UP000777784"/>
    </source>
</evidence>
<protein>
    <submittedName>
        <fullName evidence="2">VCBS repeat-containing protein</fullName>
    </submittedName>
</protein>
<dbReference type="AlphaFoldDB" id="A0A948RYQ0"/>
<dbReference type="SUPFAM" id="SSF69318">
    <property type="entry name" value="Integrin alpha N-terminal domain"/>
    <property type="match status" value="1"/>
</dbReference>
<name>A0A948RYQ0_UNCEI</name>
<comment type="caution">
    <text evidence="2">The sequence shown here is derived from an EMBL/GenBank/DDBJ whole genome shotgun (WGS) entry which is preliminary data.</text>
</comment>
<sequence length="301" mass="33641">MERKLSRRPPPISGGGLFIGIIVVVMIAAAGFVVLQIVESGKPAEITLDTPLEEAGEGDGDILLEADSTYVVEHYLPWDPYVVTWGPTNLDPDLPQTRIEITLQDAVIEASVDYLCEGETKDLDGDGSDELIVWAYSGGAHCCSQYYIYTRHPAFRRIGSIYTGNGGLQFKDLDGDGVLEGVGNYDGLAYYDWSYAASPFPPIIFKWRDGGFVEETKAFPDLLRERLETYLYPQPADPNDPDYKEQRFPRVGAVLAYCILLDEEERAFALMKKLDPEMIPWMQEHREAIRALMAGMKERAG</sequence>
<reference evidence="2" key="1">
    <citation type="submission" date="2021-05" db="EMBL/GenBank/DDBJ databases">
        <title>Energy efficiency and biological interactions define the core microbiome of deep oligotrophic groundwater.</title>
        <authorList>
            <person name="Mehrshad M."/>
            <person name="Lopez-Fernandez M."/>
            <person name="Bell E."/>
            <person name="Bernier-Latmani R."/>
            <person name="Bertilsson S."/>
            <person name="Dopson M."/>
        </authorList>
    </citation>
    <scope>NUCLEOTIDE SEQUENCE</scope>
    <source>
        <strain evidence="2">Modern_marine.mb.64</strain>
    </source>
</reference>
<dbReference type="Proteomes" id="UP000777784">
    <property type="component" value="Unassembled WGS sequence"/>
</dbReference>
<keyword evidence="1" id="KW-0812">Transmembrane</keyword>
<feature type="transmembrane region" description="Helical" evidence="1">
    <location>
        <begin position="12"/>
        <end position="35"/>
    </location>
</feature>
<keyword evidence="1" id="KW-1133">Transmembrane helix</keyword>
<proteinExistence type="predicted"/>
<dbReference type="InterPro" id="IPR028994">
    <property type="entry name" value="Integrin_alpha_N"/>
</dbReference>
<accession>A0A948RYQ0</accession>
<gene>
    <name evidence="2" type="ORF">KJ970_13980</name>
</gene>
<keyword evidence="1" id="KW-0472">Membrane</keyword>
<dbReference type="EMBL" id="JAHJDP010000084">
    <property type="protein sequence ID" value="MBU2692024.1"/>
    <property type="molecule type" value="Genomic_DNA"/>
</dbReference>